<protein>
    <submittedName>
        <fullName evidence="1">Uncharacterized protein</fullName>
    </submittedName>
</protein>
<comment type="caution">
    <text evidence="1">The sequence shown here is derived from an EMBL/GenBank/DDBJ whole genome shotgun (WGS) entry which is preliminary data.</text>
</comment>
<dbReference type="AlphaFoldDB" id="A0A1V9YJL6"/>
<dbReference type="PANTHER" id="PTHR47169">
    <property type="entry name" value="OS01G0541250 PROTEIN"/>
    <property type="match status" value="1"/>
</dbReference>
<dbReference type="InterPro" id="IPR036397">
    <property type="entry name" value="RNaseH_sf"/>
</dbReference>
<dbReference type="Gene3D" id="3.30.420.10">
    <property type="entry name" value="Ribonuclease H-like superfamily/Ribonuclease H"/>
    <property type="match status" value="1"/>
</dbReference>
<organism evidence="1 2">
    <name type="scientific">Achlya hypogyna</name>
    <name type="common">Oomycete</name>
    <name type="synonym">Protoachlya hypogyna</name>
    <dbReference type="NCBI Taxonomy" id="1202772"/>
    <lineage>
        <taxon>Eukaryota</taxon>
        <taxon>Sar</taxon>
        <taxon>Stramenopiles</taxon>
        <taxon>Oomycota</taxon>
        <taxon>Saprolegniomycetes</taxon>
        <taxon>Saprolegniales</taxon>
        <taxon>Achlyaceae</taxon>
        <taxon>Achlya</taxon>
    </lineage>
</organism>
<accession>A0A1V9YJL6</accession>
<dbReference type="EMBL" id="JNBR01001559">
    <property type="protein sequence ID" value="OQR85905.1"/>
    <property type="molecule type" value="Genomic_DNA"/>
</dbReference>
<keyword evidence="2" id="KW-1185">Reference proteome</keyword>
<dbReference type="GO" id="GO:0003676">
    <property type="term" value="F:nucleic acid binding"/>
    <property type="evidence" value="ECO:0007669"/>
    <property type="project" value="InterPro"/>
</dbReference>
<sequence>MRTKIKAVPHHLRQTLRSLATQAAIPKTTLIRHMKASTRLKARSNHVYSMLTDANKRARLAPGGAVTIEPQSVSGDIYCEKMLNEVVLAIQAKFPSATLANGVKIQQDNASPHRCVTTELLEANGAKRKAPGKREPCTYEYKYAVVESYDATHENNRKAIVNTRPKGCGTTLTAADEELVKNWVLELRGDGTPVTRLVVHLKPLEVTIDGGIEFGFTASPT</sequence>
<dbReference type="OrthoDB" id="30371at4764"/>
<evidence type="ECO:0000313" key="2">
    <source>
        <dbReference type="Proteomes" id="UP000243579"/>
    </source>
</evidence>
<reference evidence="1 2" key="1">
    <citation type="journal article" date="2014" name="Genome Biol. Evol.">
        <title>The secreted proteins of Achlya hypogyna and Thraustotheca clavata identify the ancestral oomycete secretome and reveal gene acquisitions by horizontal gene transfer.</title>
        <authorList>
            <person name="Misner I."/>
            <person name="Blouin N."/>
            <person name="Leonard G."/>
            <person name="Richards T.A."/>
            <person name="Lane C.E."/>
        </authorList>
    </citation>
    <scope>NUCLEOTIDE SEQUENCE [LARGE SCALE GENOMIC DNA]</scope>
    <source>
        <strain evidence="1 2">ATCC 48635</strain>
    </source>
</reference>
<name>A0A1V9YJL6_ACHHY</name>
<proteinExistence type="predicted"/>
<dbReference type="Proteomes" id="UP000243579">
    <property type="component" value="Unassembled WGS sequence"/>
</dbReference>
<evidence type="ECO:0000313" key="1">
    <source>
        <dbReference type="EMBL" id="OQR85905.1"/>
    </source>
</evidence>
<gene>
    <name evidence="1" type="ORF">ACHHYP_20528</name>
</gene>